<dbReference type="EMBL" id="VCIW01000010">
    <property type="protein sequence ID" value="TLS51197.1"/>
    <property type="molecule type" value="Genomic_DNA"/>
</dbReference>
<organism evidence="5 6">
    <name type="scientific">Paenibacillus antri</name>
    <dbReference type="NCBI Taxonomy" id="2582848"/>
    <lineage>
        <taxon>Bacteria</taxon>
        <taxon>Bacillati</taxon>
        <taxon>Bacillota</taxon>
        <taxon>Bacilli</taxon>
        <taxon>Bacillales</taxon>
        <taxon>Paenibacillaceae</taxon>
        <taxon>Paenibacillus</taxon>
    </lineage>
</organism>
<dbReference type="PANTHER" id="PTHR10357">
    <property type="entry name" value="ALPHA-AMYLASE FAMILY MEMBER"/>
    <property type="match status" value="1"/>
</dbReference>
<evidence type="ECO:0000259" key="4">
    <source>
        <dbReference type="SMART" id="SM00642"/>
    </source>
</evidence>
<dbReference type="Pfam" id="PF16657">
    <property type="entry name" value="Malt_amylase_C"/>
    <property type="match status" value="1"/>
</dbReference>
<dbReference type="Gene3D" id="2.60.40.10">
    <property type="entry name" value="Immunoglobulins"/>
    <property type="match status" value="1"/>
</dbReference>
<evidence type="ECO:0000313" key="5">
    <source>
        <dbReference type="EMBL" id="TLS51197.1"/>
    </source>
</evidence>
<evidence type="ECO:0000256" key="2">
    <source>
        <dbReference type="ARBA" id="ARBA00022801"/>
    </source>
</evidence>
<feature type="domain" description="Glycosyl hydrolase family 13 catalytic" evidence="4">
    <location>
        <begin position="136"/>
        <end position="494"/>
    </location>
</feature>
<dbReference type="InterPro" id="IPR045857">
    <property type="entry name" value="O16G_dom_2"/>
</dbReference>
<evidence type="ECO:0000313" key="6">
    <source>
        <dbReference type="Proteomes" id="UP000309676"/>
    </source>
</evidence>
<dbReference type="InterPro" id="IPR006047">
    <property type="entry name" value="GH13_cat_dom"/>
</dbReference>
<dbReference type="Pfam" id="PF02903">
    <property type="entry name" value="Alpha-amylase_N"/>
    <property type="match status" value="1"/>
</dbReference>
<dbReference type="InterPro" id="IPR004185">
    <property type="entry name" value="Glyco_hydro_13_lg-like_dom"/>
</dbReference>
<dbReference type="Gene3D" id="2.60.40.1180">
    <property type="entry name" value="Golgi alpha-mannosidase II"/>
    <property type="match status" value="1"/>
</dbReference>
<name>A0A5R9G4B1_9BACL</name>
<dbReference type="InterPro" id="IPR032091">
    <property type="entry name" value="Malt_amylase-like_C"/>
</dbReference>
<dbReference type="PANTHER" id="PTHR10357:SF210">
    <property type="entry name" value="MALTODEXTRIN GLUCOSIDASE"/>
    <property type="match status" value="1"/>
</dbReference>
<dbReference type="InterPro" id="IPR017853">
    <property type="entry name" value="GH"/>
</dbReference>
<dbReference type="CDD" id="cd11338">
    <property type="entry name" value="AmyAc_CMD"/>
    <property type="match status" value="1"/>
</dbReference>
<reference evidence="5 6" key="1">
    <citation type="submission" date="2019-05" db="EMBL/GenBank/DDBJ databases">
        <authorList>
            <person name="Narsing Rao M.P."/>
            <person name="Li W.J."/>
        </authorList>
    </citation>
    <scope>NUCLEOTIDE SEQUENCE [LARGE SCALE GENOMIC DNA]</scope>
    <source>
        <strain evidence="5 6">SYSU_K30003</strain>
    </source>
</reference>
<protein>
    <submittedName>
        <fullName evidence="5">Alpha-glycosidase</fullName>
    </submittedName>
</protein>
<dbReference type="SUPFAM" id="SSF51445">
    <property type="entry name" value="(Trans)glycosidases"/>
    <property type="match status" value="1"/>
</dbReference>
<keyword evidence="3 5" id="KW-0326">Glycosidase</keyword>
<dbReference type="Pfam" id="PF00128">
    <property type="entry name" value="Alpha-amylase"/>
    <property type="match status" value="1"/>
</dbReference>
<gene>
    <name evidence="5" type="ORF">FE782_15800</name>
</gene>
<dbReference type="GO" id="GO:0004553">
    <property type="term" value="F:hydrolase activity, hydrolyzing O-glycosyl compounds"/>
    <property type="evidence" value="ECO:0007669"/>
    <property type="project" value="InterPro"/>
</dbReference>
<dbReference type="SUPFAM" id="SSF51011">
    <property type="entry name" value="Glycosyl hydrolase domain"/>
    <property type="match status" value="1"/>
</dbReference>
<keyword evidence="2" id="KW-0378">Hydrolase</keyword>
<dbReference type="OrthoDB" id="9805159at2"/>
<dbReference type="Proteomes" id="UP000309676">
    <property type="component" value="Unassembled WGS sequence"/>
</dbReference>
<dbReference type="SMART" id="SM00642">
    <property type="entry name" value="Aamy"/>
    <property type="match status" value="1"/>
</dbReference>
<dbReference type="Gene3D" id="3.20.20.80">
    <property type="entry name" value="Glycosidases"/>
    <property type="match status" value="1"/>
</dbReference>
<evidence type="ECO:0000256" key="3">
    <source>
        <dbReference type="ARBA" id="ARBA00023295"/>
    </source>
</evidence>
<evidence type="ECO:0000256" key="1">
    <source>
        <dbReference type="ARBA" id="ARBA00008061"/>
    </source>
</evidence>
<sequence>MLKEAVYHRPKLNWSFAYDEKTVVLRLRAKRGDAASVETKYGDKFQPFEAMRSAPMRLAYSDELFDYWEIDVQPEYRRLAYAFALTDADGETWWFSEKGFSPAAPDEHFGLFEFPFLHRSELFRPPAWVKDAVFYQIFPERFANGDPSNDPDDVLPWGEKPEWYNYFGGDLQGVMDHLDHLTELGVNAIYFTPLFQARTNHKYDTEDYLRVDRHFGDNDLLKRVVDACHARGIRVMLDAVFNHAGGTFAPFLDVVEKGADSKYADWFHVRQFPLERIDGVPTYDAFAFEQHMPKLNTANPEVQEYLLGVARYWIEEVGIDGWRLDVANEVDHAFWRRFREVVKGAKPDCYILGEMFHDAMMWLQGDQFDATMKYPFTGTVLDFVAREKLDARGFADAIQRQLASYPRQVNEAMFNLLDSHDTPRLLTICGEDARKLKLAVLFQLTFLGAPCIYYGDEVGMVGEGDPDCRRCMVWDPAAQDRELFAFYRNAIGLRRAHAALRAGSIRFLLAEPGDGRVLYERADADERFVVALNRGEAEAAFPLPELEGGRWTTAFAASGAALVAGRLTVPAYGYAVLRDAAE</sequence>
<dbReference type="AlphaFoldDB" id="A0A5R9G4B1"/>
<keyword evidence="6" id="KW-1185">Reference proteome</keyword>
<dbReference type="RefSeq" id="WP_138195191.1">
    <property type="nucleotide sequence ID" value="NZ_VCIW01000010.1"/>
</dbReference>
<comment type="similarity">
    <text evidence="1">Belongs to the glycosyl hydrolase 13 family.</text>
</comment>
<dbReference type="CDD" id="cd02857">
    <property type="entry name" value="E_set_CDase_PDE_N"/>
    <property type="match status" value="1"/>
</dbReference>
<dbReference type="GO" id="GO:0005975">
    <property type="term" value="P:carbohydrate metabolic process"/>
    <property type="evidence" value="ECO:0007669"/>
    <property type="project" value="InterPro"/>
</dbReference>
<dbReference type="InterPro" id="IPR013780">
    <property type="entry name" value="Glyco_hydro_b"/>
</dbReference>
<dbReference type="InterPro" id="IPR013783">
    <property type="entry name" value="Ig-like_fold"/>
</dbReference>
<comment type="caution">
    <text evidence="5">The sequence shown here is derived from an EMBL/GenBank/DDBJ whole genome shotgun (WGS) entry which is preliminary data.</text>
</comment>
<proteinExistence type="inferred from homology"/>
<dbReference type="Gene3D" id="3.90.400.10">
    <property type="entry name" value="Oligo-1,6-glucosidase, Domain 2"/>
    <property type="match status" value="1"/>
</dbReference>
<accession>A0A5R9G4B1</accession>